<evidence type="ECO:0000256" key="3">
    <source>
        <dbReference type="SAM" id="SignalP"/>
    </source>
</evidence>
<comment type="similarity">
    <text evidence="1">Belongs to the CpcT/CpeT biliprotein lyase family.</text>
</comment>
<evidence type="ECO:0000256" key="2">
    <source>
        <dbReference type="ARBA" id="ARBA00023239"/>
    </source>
</evidence>
<accession>A0A1G8Y4T7</accession>
<dbReference type="GO" id="GO:0016829">
    <property type="term" value="F:lyase activity"/>
    <property type="evidence" value="ECO:0007669"/>
    <property type="project" value="UniProtKB-KW"/>
</dbReference>
<organism evidence="4 5">
    <name type="scientific">Ferrimonas sediminum</name>
    <dbReference type="NCBI Taxonomy" id="718193"/>
    <lineage>
        <taxon>Bacteria</taxon>
        <taxon>Pseudomonadati</taxon>
        <taxon>Pseudomonadota</taxon>
        <taxon>Gammaproteobacteria</taxon>
        <taxon>Alteromonadales</taxon>
        <taxon>Ferrimonadaceae</taxon>
        <taxon>Ferrimonas</taxon>
    </lineage>
</organism>
<keyword evidence="5" id="KW-1185">Reference proteome</keyword>
<dbReference type="InterPro" id="IPR038672">
    <property type="entry name" value="CpcT/CpeT_sf"/>
</dbReference>
<proteinExistence type="inferred from homology"/>
<protein>
    <submittedName>
        <fullName evidence="4">CpeT/CpcT family</fullName>
    </submittedName>
</protein>
<name>A0A1G8Y4T7_9GAMM</name>
<feature type="chain" id="PRO_5011569252" evidence="3">
    <location>
        <begin position="18"/>
        <end position="204"/>
    </location>
</feature>
<dbReference type="Gene3D" id="2.40.128.590">
    <property type="entry name" value="CpcT/CpeT domain"/>
    <property type="match status" value="1"/>
</dbReference>
<sequence length="204" mass="23654">MKPLVSLLLMLPLTATAQSPGDLPTLSLWLQGNFSSEQQSQQLENYFHLQLHTVPVWTASSSGPWLYMEQASFKRPERPYRQRLLHLQQTAPGQFTYTPYTLNQPQQYMQAWRYPARLAPLTPDQITVRNGCEVYLHWQAEQQRYHGQTRVGTCASKMYGASYTTIEISVYQDRIVKWARGYDADHNFIWGGSQGGYRFDRLSQ</sequence>
<dbReference type="EMBL" id="FNEM01000016">
    <property type="protein sequence ID" value="SDJ97165.1"/>
    <property type="molecule type" value="Genomic_DNA"/>
</dbReference>
<dbReference type="AlphaFoldDB" id="A0A1G8Y4T7"/>
<dbReference type="RefSeq" id="WP_176819347.1">
    <property type="nucleotide sequence ID" value="NZ_FNEM01000016.1"/>
</dbReference>
<dbReference type="Pfam" id="PF06206">
    <property type="entry name" value="CpeT"/>
    <property type="match status" value="1"/>
</dbReference>
<evidence type="ECO:0000313" key="5">
    <source>
        <dbReference type="Proteomes" id="UP000199527"/>
    </source>
</evidence>
<feature type="signal peptide" evidence="3">
    <location>
        <begin position="1"/>
        <end position="17"/>
    </location>
</feature>
<keyword evidence="3" id="KW-0732">Signal</keyword>
<dbReference type="Proteomes" id="UP000199527">
    <property type="component" value="Unassembled WGS sequence"/>
</dbReference>
<keyword evidence="2" id="KW-0456">Lyase</keyword>
<dbReference type="PANTHER" id="PTHR35137">
    <property type="entry name" value="CHROMOPHORE LYASE CRL, CHLOROPLASTIC"/>
    <property type="match status" value="1"/>
</dbReference>
<dbReference type="InterPro" id="IPR010404">
    <property type="entry name" value="CpcT/CpeT"/>
</dbReference>
<reference evidence="5" key="1">
    <citation type="submission" date="2016-10" db="EMBL/GenBank/DDBJ databases">
        <authorList>
            <person name="Varghese N."/>
            <person name="Submissions S."/>
        </authorList>
    </citation>
    <scope>NUCLEOTIDE SEQUENCE [LARGE SCALE GENOMIC DNA]</scope>
    <source>
        <strain evidence="5">DSM 23317</strain>
    </source>
</reference>
<dbReference type="PANTHER" id="PTHR35137:SF1">
    <property type="entry name" value="CHROMOPHORE LYASE CRL, CHLOROPLASTIC"/>
    <property type="match status" value="1"/>
</dbReference>
<gene>
    <name evidence="4" type="ORF">SAMN04488540_11684</name>
</gene>
<evidence type="ECO:0000256" key="1">
    <source>
        <dbReference type="ARBA" id="ARBA00008206"/>
    </source>
</evidence>
<dbReference type="CDD" id="cd16338">
    <property type="entry name" value="CpcT"/>
    <property type="match status" value="1"/>
</dbReference>
<evidence type="ECO:0000313" key="4">
    <source>
        <dbReference type="EMBL" id="SDJ97165.1"/>
    </source>
</evidence>